<dbReference type="GO" id="GO:0006797">
    <property type="term" value="P:polyphosphate metabolic process"/>
    <property type="evidence" value="ECO:0007669"/>
    <property type="project" value="InterPro"/>
</dbReference>
<dbReference type="PANTHER" id="PTHR34383">
    <property type="entry name" value="POLYPHOSPHATE:AMP PHOSPHOTRANSFERASE-RELATED"/>
    <property type="match status" value="1"/>
</dbReference>
<evidence type="ECO:0000313" key="5">
    <source>
        <dbReference type="Proteomes" id="UP000051036"/>
    </source>
</evidence>
<reference evidence="4 5" key="1">
    <citation type="journal article" date="2015" name="Genome Announc.">
        <title>Expanding the biotechnology potential of lactobacilli through comparative genomics of 213 strains and associated genera.</title>
        <authorList>
            <person name="Sun Z."/>
            <person name="Harris H.M."/>
            <person name="McCann A."/>
            <person name="Guo C."/>
            <person name="Argimon S."/>
            <person name="Zhang W."/>
            <person name="Yang X."/>
            <person name="Jeffery I.B."/>
            <person name="Cooney J.C."/>
            <person name="Kagawa T.F."/>
            <person name="Liu W."/>
            <person name="Song Y."/>
            <person name="Salvetti E."/>
            <person name="Wrobel A."/>
            <person name="Rasinkangas P."/>
            <person name="Parkhill J."/>
            <person name="Rea M.C."/>
            <person name="O'Sullivan O."/>
            <person name="Ritari J."/>
            <person name="Douillard F.P."/>
            <person name="Paul Ross R."/>
            <person name="Yang R."/>
            <person name="Briner A.E."/>
            <person name="Felis G.E."/>
            <person name="de Vos W.M."/>
            <person name="Barrangou R."/>
            <person name="Klaenhammer T.R."/>
            <person name="Caufield P.W."/>
            <person name="Cui Y."/>
            <person name="Zhang H."/>
            <person name="O'Toole P.W."/>
        </authorList>
    </citation>
    <scope>NUCLEOTIDE SEQUENCE [LARGE SCALE GENOMIC DNA]</scope>
    <source>
        <strain evidence="4 5">DSM 16043</strain>
    </source>
</reference>
<dbReference type="PATRIC" id="fig|1423763.3.peg.715"/>
<dbReference type="InterPro" id="IPR022488">
    <property type="entry name" value="PPK2-related"/>
</dbReference>
<dbReference type="OrthoDB" id="9775224at2"/>
<dbReference type="GO" id="GO:0008976">
    <property type="term" value="F:polyphosphate kinase activity"/>
    <property type="evidence" value="ECO:0007669"/>
    <property type="project" value="InterPro"/>
</dbReference>
<dbReference type="RefSeq" id="WP_057799014.1">
    <property type="nucleotide sequence ID" value="NZ_AZFM01000020.1"/>
</dbReference>
<dbReference type="STRING" id="1423763.FC46_GL000711"/>
<keyword evidence="2" id="KW-0418">Kinase</keyword>
<dbReference type="NCBIfam" id="TIGR03709">
    <property type="entry name" value="PPK2_rel_1"/>
    <property type="match status" value="1"/>
</dbReference>
<dbReference type="EMBL" id="AZFM01000020">
    <property type="protein sequence ID" value="KRL89609.1"/>
    <property type="molecule type" value="Genomic_DNA"/>
</dbReference>
<dbReference type="PIRSF" id="PIRSF028756">
    <property type="entry name" value="PPK2_prd"/>
    <property type="match status" value="1"/>
</dbReference>
<dbReference type="InterPro" id="IPR016898">
    <property type="entry name" value="Polyphosphate_phosphotransfera"/>
</dbReference>
<sequence>MNTNQYCYTEKNFKIADAPTFVKDSSKDLKKIKKQVKENVKQINKAQAMMNARRKYSVLIVLQGMDAAGKDSLIKHILEGVNPVGFNVANFKTPTAEELNHDFLWRINQKLPSRGQIGIFNRSYYEDVLISRVHPSIILNNNLPEIHSLEDVNDEFFEKRYREIRDYEQYLTDNGYVILKFFLHLSKDEQKRRFMSRIETPEKNWKLSAADIRERQYWNKYQIVYEKAINKTSTEENPWYVIPADDKWYSRLIVSNILTEQLKKLPLAYPTMAEKQEKELQIAKQLLQDEDKY</sequence>
<evidence type="ECO:0000259" key="3">
    <source>
        <dbReference type="Pfam" id="PF03976"/>
    </source>
</evidence>
<dbReference type="Pfam" id="PF03976">
    <property type="entry name" value="PPK2"/>
    <property type="match status" value="1"/>
</dbReference>
<name>A0A0R1U8K0_9LACO</name>
<evidence type="ECO:0000256" key="2">
    <source>
        <dbReference type="ARBA" id="ARBA00022777"/>
    </source>
</evidence>
<dbReference type="Gene3D" id="3.40.50.300">
    <property type="entry name" value="P-loop containing nucleotide triphosphate hydrolases"/>
    <property type="match status" value="1"/>
</dbReference>
<dbReference type="AlphaFoldDB" id="A0A0R1U8K0"/>
<proteinExistence type="predicted"/>
<dbReference type="SUPFAM" id="SSF52540">
    <property type="entry name" value="P-loop containing nucleoside triphosphate hydrolases"/>
    <property type="match status" value="1"/>
</dbReference>
<accession>A0A0R1U8K0</accession>
<gene>
    <name evidence="4" type="ORF">FC46_GL000711</name>
</gene>
<keyword evidence="5" id="KW-1185">Reference proteome</keyword>
<feature type="domain" description="Polyphosphate kinase-2-related" evidence="3">
    <location>
        <begin position="30"/>
        <end position="264"/>
    </location>
</feature>
<organism evidence="4 5">
    <name type="scientific">Lactobacillus kalixensis DSM 16043</name>
    <dbReference type="NCBI Taxonomy" id="1423763"/>
    <lineage>
        <taxon>Bacteria</taxon>
        <taxon>Bacillati</taxon>
        <taxon>Bacillota</taxon>
        <taxon>Bacilli</taxon>
        <taxon>Lactobacillales</taxon>
        <taxon>Lactobacillaceae</taxon>
        <taxon>Lactobacillus</taxon>
    </lineage>
</organism>
<dbReference type="PANTHER" id="PTHR34383:SF3">
    <property type="entry name" value="POLYPHOSPHATE:AMP PHOSPHOTRANSFERASE"/>
    <property type="match status" value="1"/>
</dbReference>
<evidence type="ECO:0000256" key="1">
    <source>
        <dbReference type="ARBA" id="ARBA00022679"/>
    </source>
</evidence>
<dbReference type="Proteomes" id="UP000051036">
    <property type="component" value="Unassembled WGS sequence"/>
</dbReference>
<dbReference type="InterPro" id="IPR027417">
    <property type="entry name" value="P-loop_NTPase"/>
</dbReference>
<dbReference type="InterPro" id="IPR022300">
    <property type="entry name" value="PPK2-rel_1"/>
</dbReference>
<keyword evidence="1" id="KW-0808">Transferase</keyword>
<protein>
    <recommendedName>
        <fullName evidence="3">Polyphosphate kinase-2-related domain-containing protein</fullName>
    </recommendedName>
</protein>
<evidence type="ECO:0000313" key="4">
    <source>
        <dbReference type="EMBL" id="KRL89609.1"/>
    </source>
</evidence>
<comment type="caution">
    <text evidence="4">The sequence shown here is derived from an EMBL/GenBank/DDBJ whole genome shotgun (WGS) entry which is preliminary data.</text>
</comment>